<dbReference type="AlphaFoldDB" id="A0A381QE91"/>
<organism evidence="1">
    <name type="scientific">marine metagenome</name>
    <dbReference type="NCBI Taxonomy" id="408172"/>
    <lineage>
        <taxon>unclassified sequences</taxon>
        <taxon>metagenomes</taxon>
        <taxon>ecological metagenomes</taxon>
    </lineage>
</organism>
<gene>
    <name evidence="1" type="ORF">METZ01_LOCUS30142</name>
</gene>
<reference evidence="1" key="1">
    <citation type="submission" date="2018-05" db="EMBL/GenBank/DDBJ databases">
        <authorList>
            <person name="Lanie J.A."/>
            <person name="Ng W.-L."/>
            <person name="Kazmierczak K.M."/>
            <person name="Andrzejewski T.M."/>
            <person name="Davidsen T.M."/>
            <person name="Wayne K.J."/>
            <person name="Tettelin H."/>
            <person name="Glass J.I."/>
            <person name="Rusch D."/>
            <person name="Podicherti R."/>
            <person name="Tsui H.-C.T."/>
            <person name="Winkler M.E."/>
        </authorList>
    </citation>
    <scope>NUCLEOTIDE SEQUENCE</scope>
</reference>
<dbReference type="EMBL" id="UINC01001311">
    <property type="protein sequence ID" value="SUZ77288.1"/>
    <property type="molecule type" value="Genomic_DNA"/>
</dbReference>
<proteinExistence type="predicted"/>
<evidence type="ECO:0000313" key="1">
    <source>
        <dbReference type="EMBL" id="SUZ77288.1"/>
    </source>
</evidence>
<accession>A0A381QE91</accession>
<name>A0A381QE91_9ZZZZ</name>
<sequence length="52" mass="5758">MTLIRSELKTFRSSSVVEQSAVNRSVAGSNPACGANYPRYVLKSKPTNHLKY</sequence>
<protein>
    <submittedName>
        <fullName evidence="1">Uncharacterized protein</fullName>
    </submittedName>
</protein>
<dbReference type="AntiFam" id="ANF00010">
    <property type="entry name" value="tRNA translation"/>
</dbReference>